<keyword evidence="4" id="KW-1185">Reference proteome</keyword>
<dbReference type="EMBL" id="FMYL01000007">
    <property type="protein sequence ID" value="SDB98721.1"/>
    <property type="molecule type" value="Genomic_DNA"/>
</dbReference>
<evidence type="ECO:0000313" key="4">
    <source>
        <dbReference type="Proteomes" id="UP000242501"/>
    </source>
</evidence>
<dbReference type="OrthoDB" id="1030757at2"/>
<dbReference type="InterPro" id="IPR036028">
    <property type="entry name" value="SH3-like_dom_sf"/>
</dbReference>
<dbReference type="RefSeq" id="WP_092748554.1">
    <property type="nucleotide sequence ID" value="NZ_FMYL01000007.1"/>
</dbReference>
<protein>
    <recommendedName>
        <fullName evidence="2">SH3 domain-containing protein</fullName>
    </recommendedName>
</protein>
<dbReference type="Pfam" id="PF07653">
    <property type="entry name" value="SH3_2"/>
    <property type="match status" value="1"/>
</dbReference>
<dbReference type="PIRSF" id="PIRSF034961">
    <property type="entry name" value="UCP034961_SH3_2"/>
    <property type="match status" value="1"/>
</dbReference>
<dbReference type="InterPro" id="IPR001452">
    <property type="entry name" value="SH3_domain"/>
</dbReference>
<feature type="domain" description="SH3" evidence="2">
    <location>
        <begin position="57"/>
        <end position="114"/>
    </location>
</feature>
<proteinExistence type="predicted"/>
<sequence>MKFKVIKKYESQYKKPIVVTCGTKIEIGLEDEQWKGWFFCKTHDNRGWIPKQVIDFKSDTEGLIIKDYTAKELDAKKGDLIEKIVELNEWIWGVNQSTLDKGWIPLDVLQKCIEDK</sequence>
<evidence type="ECO:0000256" key="1">
    <source>
        <dbReference type="ARBA" id="ARBA00022443"/>
    </source>
</evidence>
<dbReference type="Proteomes" id="UP000242501">
    <property type="component" value="Unassembled WGS sequence"/>
</dbReference>
<dbReference type="InterPro" id="IPR014593">
    <property type="entry name" value="UCP034961_SH3_2"/>
</dbReference>
<reference evidence="4" key="1">
    <citation type="submission" date="2016-09" db="EMBL/GenBank/DDBJ databases">
        <authorList>
            <person name="Varghese N."/>
            <person name="Submissions S."/>
        </authorList>
    </citation>
    <scope>NUCLEOTIDE SEQUENCE [LARGE SCALE GENOMIC DNA]</scope>
    <source>
        <strain evidence="4">ANC 4422</strain>
    </source>
</reference>
<dbReference type="PROSITE" id="PS50002">
    <property type="entry name" value="SH3"/>
    <property type="match status" value="1"/>
</dbReference>
<gene>
    <name evidence="3" type="ORF">SAMN05421733_10788</name>
</gene>
<name>A0A1G6HWX4_9GAMM</name>
<evidence type="ECO:0000259" key="2">
    <source>
        <dbReference type="PROSITE" id="PS50002"/>
    </source>
</evidence>
<keyword evidence="1" id="KW-0728">SH3 domain</keyword>
<dbReference type="STRING" id="1219383.SAMN05421733_10788"/>
<dbReference type="AlphaFoldDB" id="A0A1G6HWX4"/>
<accession>A0A1G6HWX4</accession>
<dbReference type="SUPFAM" id="SSF50044">
    <property type="entry name" value="SH3-domain"/>
    <property type="match status" value="2"/>
</dbReference>
<organism evidence="3 4">
    <name type="scientific">Acinetobacter boissieri</name>
    <dbReference type="NCBI Taxonomy" id="1219383"/>
    <lineage>
        <taxon>Bacteria</taxon>
        <taxon>Pseudomonadati</taxon>
        <taxon>Pseudomonadota</taxon>
        <taxon>Gammaproteobacteria</taxon>
        <taxon>Moraxellales</taxon>
        <taxon>Moraxellaceae</taxon>
        <taxon>Acinetobacter</taxon>
    </lineage>
</organism>
<evidence type="ECO:0000313" key="3">
    <source>
        <dbReference type="EMBL" id="SDB98721.1"/>
    </source>
</evidence>